<gene>
    <name evidence="7" type="ORF">QN277_018135</name>
</gene>
<evidence type="ECO:0000259" key="5">
    <source>
        <dbReference type="PROSITE" id="PS50404"/>
    </source>
</evidence>
<reference evidence="7" key="1">
    <citation type="submission" date="2023-10" db="EMBL/GenBank/DDBJ databases">
        <title>Chromosome-level genome of the transformable northern wattle, Acacia crassicarpa.</title>
        <authorList>
            <person name="Massaro I."/>
            <person name="Sinha N.R."/>
            <person name="Poethig S."/>
            <person name="Leichty A.R."/>
        </authorList>
    </citation>
    <scope>NUCLEOTIDE SEQUENCE</scope>
    <source>
        <strain evidence="7">Acra3RX</strain>
        <tissue evidence="7">Leaf</tissue>
    </source>
</reference>
<dbReference type="CDD" id="cd03058">
    <property type="entry name" value="GST_N_Tau"/>
    <property type="match status" value="1"/>
</dbReference>
<dbReference type="Gene3D" id="3.40.30.10">
    <property type="entry name" value="Glutaredoxin"/>
    <property type="match status" value="1"/>
</dbReference>
<dbReference type="GO" id="GO:0004364">
    <property type="term" value="F:glutathione transferase activity"/>
    <property type="evidence" value="ECO:0007669"/>
    <property type="project" value="UniProtKB-EC"/>
</dbReference>
<dbReference type="FunFam" id="3.40.30.10:FF:000044">
    <property type="entry name" value="Glutathione S-transferase GSTU6"/>
    <property type="match status" value="1"/>
</dbReference>
<evidence type="ECO:0000256" key="1">
    <source>
        <dbReference type="ARBA" id="ARBA00012452"/>
    </source>
</evidence>
<comment type="similarity">
    <text evidence="3">Belongs to the GST superfamily. Tau family.</text>
</comment>
<dbReference type="GO" id="GO:0006749">
    <property type="term" value="P:glutathione metabolic process"/>
    <property type="evidence" value="ECO:0007669"/>
    <property type="project" value="InterPro"/>
</dbReference>
<dbReference type="EC" id="2.5.1.18" evidence="1"/>
<evidence type="ECO:0000256" key="3">
    <source>
        <dbReference type="ARBA" id="ARBA00025743"/>
    </source>
</evidence>
<protein>
    <recommendedName>
        <fullName evidence="1">glutathione transferase</fullName>
        <ecNumber evidence="1">2.5.1.18</ecNumber>
    </recommendedName>
</protein>
<comment type="catalytic activity">
    <reaction evidence="4">
        <text>RX + glutathione = an S-substituted glutathione + a halide anion + H(+)</text>
        <dbReference type="Rhea" id="RHEA:16437"/>
        <dbReference type="ChEBI" id="CHEBI:15378"/>
        <dbReference type="ChEBI" id="CHEBI:16042"/>
        <dbReference type="ChEBI" id="CHEBI:17792"/>
        <dbReference type="ChEBI" id="CHEBI:57925"/>
        <dbReference type="ChEBI" id="CHEBI:90779"/>
        <dbReference type="EC" id="2.5.1.18"/>
    </reaction>
</comment>
<dbReference type="SUPFAM" id="SSF52833">
    <property type="entry name" value="Thioredoxin-like"/>
    <property type="match status" value="1"/>
</dbReference>
<evidence type="ECO:0000313" key="8">
    <source>
        <dbReference type="Proteomes" id="UP001293593"/>
    </source>
</evidence>
<accession>A0AAE1JQW4</accession>
<dbReference type="AlphaFoldDB" id="A0AAE1JQW4"/>
<dbReference type="PROSITE" id="PS50405">
    <property type="entry name" value="GST_CTER"/>
    <property type="match status" value="1"/>
</dbReference>
<evidence type="ECO:0000313" key="7">
    <source>
        <dbReference type="EMBL" id="KAK4274986.1"/>
    </source>
</evidence>
<dbReference type="InterPro" id="IPR045074">
    <property type="entry name" value="GST_C_Tau"/>
</dbReference>
<dbReference type="InterPro" id="IPR040079">
    <property type="entry name" value="Glutathione_S-Trfase"/>
</dbReference>
<dbReference type="GO" id="GO:0005737">
    <property type="term" value="C:cytoplasm"/>
    <property type="evidence" value="ECO:0007669"/>
    <property type="project" value="TreeGrafter"/>
</dbReference>
<feature type="domain" description="GST C-terminal" evidence="6">
    <location>
        <begin position="89"/>
        <end position="214"/>
    </location>
</feature>
<organism evidence="7 8">
    <name type="scientific">Acacia crassicarpa</name>
    <name type="common">northern wattle</name>
    <dbReference type="NCBI Taxonomy" id="499986"/>
    <lineage>
        <taxon>Eukaryota</taxon>
        <taxon>Viridiplantae</taxon>
        <taxon>Streptophyta</taxon>
        <taxon>Embryophyta</taxon>
        <taxon>Tracheophyta</taxon>
        <taxon>Spermatophyta</taxon>
        <taxon>Magnoliopsida</taxon>
        <taxon>eudicotyledons</taxon>
        <taxon>Gunneridae</taxon>
        <taxon>Pentapetalae</taxon>
        <taxon>rosids</taxon>
        <taxon>fabids</taxon>
        <taxon>Fabales</taxon>
        <taxon>Fabaceae</taxon>
        <taxon>Caesalpinioideae</taxon>
        <taxon>mimosoid clade</taxon>
        <taxon>Acacieae</taxon>
        <taxon>Acacia</taxon>
    </lineage>
</organism>
<name>A0AAE1JQW4_9FABA</name>
<dbReference type="InterPro" id="IPR045073">
    <property type="entry name" value="Omega/Tau-like"/>
</dbReference>
<dbReference type="SFLD" id="SFLDS00019">
    <property type="entry name" value="Glutathione_Transferase_(cytos"/>
    <property type="match status" value="1"/>
</dbReference>
<dbReference type="Gene3D" id="1.20.1050.10">
    <property type="match status" value="1"/>
</dbReference>
<dbReference type="InterPro" id="IPR010987">
    <property type="entry name" value="Glutathione-S-Trfase_C-like"/>
</dbReference>
<dbReference type="InterPro" id="IPR036282">
    <property type="entry name" value="Glutathione-S-Trfase_C_sf"/>
</dbReference>
<evidence type="ECO:0000259" key="6">
    <source>
        <dbReference type="PROSITE" id="PS50405"/>
    </source>
</evidence>
<dbReference type="CDD" id="cd03185">
    <property type="entry name" value="GST_C_Tau"/>
    <property type="match status" value="1"/>
</dbReference>
<proteinExistence type="inferred from homology"/>
<sequence>MAGAVVLLDFWASPFCLRARITLEEKGVAYESREEENLLGQKSELLLNSNPIHKTVPVLLHNGRPVLESANIVAYIDEAFPSKPLLPTTPYERAQARFWADYIDKSVFVTGKGIWLSKGAEEREAAVKSLIEDVKNLEGALGDKDFFGGDAFGYVDIIALGPTSWFHAYEMIGAFKLEDHCPKFSSWLKRCLQRPSVAKTYPDTEKVHQLVLKLAEMFG</sequence>
<comment type="caution">
    <text evidence="7">The sequence shown here is derived from an EMBL/GenBank/DDBJ whole genome shotgun (WGS) entry which is preliminary data.</text>
</comment>
<dbReference type="SFLD" id="SFLDG01152">
    <property type="entry name" value="Main.3:_Omega-_and_Tau-like"/>
    <property type="match status" value="1"/>
</dbReference>
<feature type="domain" description="GST N-terminal" evidence="5">
    <location>
        <begin position="3"/>
        <end position="84"/>
    </location>
</feature>
<dbReference type="Proteomes" id="UP001293593">
    <property type="component" value="Unassembled WGS sequence"/>
</dbReference>
<dbReference type="PANTHER" id="PTHR11260:SF547">
    <property type="entry name" value="GLUTATHIONE S-TRANSFERASE"/>
    <property type="match status" value="1"/>
</dbReference>
<dbReference type="PROSITE" id="PS51354">
    <property type="entry name" value="GLUTAREDOXIN_2"/>
    <property type="match status" value="1"/>
</dbReference>
<dbReference type="SFLD" id="SFLDG00358">
    <property type="entry name" value="Main_(cytGST)"/>
    <property type="match status" value="1"/>
</dbReference>
<dbReference type="Pfam" id="PF00043">
    <property type="entry name" value="GST_C"/>
    <property type="match status" value="1"/>
</dbReference>
<keyword evidence="8" id="KW-1185">Reference proteome</keyword>
<dbReference type="InterPro" id="IPR036249">
    <property type="entry name" value="Thioredoxin-like_sf"/>
</dbReference>
<evidence type="ECO:0000256" key="2">
    <source>
        <dbReference type="ARBA" id="ARBA00022679"/>
    </source>
</evidence>
<dbReference type="InterPro" id="IPR004046">
    <property type="entry name" value="GST_C"/>
</dbReference>
<keyword evidence="2" id="KW-0808">Transferase</keyword>
<evidence type="ECO:0000256" key="4">
    <source>
        <dbReference type="ARBA" id="ARBA00047960"/>
    </source>
</evidence>
<dbReference type="EMBL" id="JAWXYG010000004">
    <property type="protein sequence ID" value="KAK4274986.1"/>
    <property type="molecule type" value="Genomic_DNA"/>
</dbReference>
<dbReference type="PROSITE" id="PS50404">
    <property type="entry name" value="GST_NTER"/>
    <property type="match status" value="1"/>
</dbReference>
<dbReference type="Pfam" id="PF13417">
    <property type="entry name" value="GST_N_3"/>
    <property type="match status" value="1"/>
</dbReference>
<dbReference type="PANTHER" id="PTHR11260">
    <property type="entry name" value="GLUTATHIONE S-TRANSFERASE, GST, SUPERFAMILY, GST DOMAIN CONTAINING"/>
    <property type="match status" value="1"/>
</dbReference>
<dbReference type="InterPro" id="IPR004045">
    <property type="entry name" value="Glutathione_S-Trfase_N"/>
</dbReference>
<dbReference type="SUPFAM" id="SSF47616">
    <property type="entry name" value="GST C-terminal domain-like"/>
    <property type="match status" value="1"/>
</dbReference>